<dbReference type="PROSITE" id="PS50222">
    <property type="entry name" value="EF_HAND_2"/>
    <property type="match status" value="2"/>
</dbReference>
<feature type="domain" description="EF-hand" evidence="3">
    <location>
        <begin position="123"/>
        <end position="158"/>
    </location>
</feature>
<reference evidence="4 5" key="1">
    <citation type="submission" date="2023-04" db="EMBL/GenBank/DDBJ databases">
        <title>A novel bacteria isolated from coastal sediment.</title>
        <authorList>
            <person name="Liu X.-J."/>
            <person name="Du Z.-J."/>
        </authorList>
    </citation>
    <scope>NUCLEOTIDE SEQUENCE [LARGE SCALE GENOMIC DNA]</scope>
    <source>
        <strain evidence="4 5">SDUM461004</strain>
    </source>
</reference>
<keyword evidence="2" id="KW-0732">Signal</keyword>
<dbReference type="Pfam" id="PF13202">
    <property type="entry name" value="EF-hand_5"/>
    <property type="match status" value="3"/>
</dbReference>
<dbReference type="SUPFAM" id="SSF47473">
    <property type="entry name" value="EF-hand"/>
    <property type="match status" value="1"/>
</dbReference>
<dbReference type="SMART" id="SM00054">
    <property type="entry name" value="EFh"/>
    <property type="match status" value="3"/>
</dbReference>
<evidence type="ECO:0000313" key="4">
    <source>
        <dbReference type="EMBL" id="MDQ8195033.1"/>
    </source>
</evidence>
<feature type="domain" description="EF-hand" evidence="3">
    <location>
        <begin position="57"/>
        <end position="92"/>
    </location>
</feature>
<feature type="region of interest" description="Disordered" evidence="1">
    <location>
        <begin position="130"/>
        <end position="162"/>
    </location>
</feature>
<proteinExistence type="predicted"/>
<dbReference type="RefSeq" id="WP_308985493.1">
    <property type="nucleotide sequence ID" value="NZ_JARXIC010000017.1"/>
</dbReference>
<dbReference type="InterPro" id="IPR011992">
    <property type="entry name" value="EF-hand-dom_pair"/>
</dbReference>
<dbReference type="Gene3D" id="1.10.238.10">
    <property type="entry name" value="EF-hand"/>
    <property type="match status" value="2"/>
</dbReference>
<keyword evidence="5" id="KW-1185">Reference proteome</keyword>
<evidence type="ECO:0000313" key="5">
    <source>
        <dbReference type="Proteomes" id="UP001243717"/>
    </source>
</evidence>
<dbReference type="Proteomes" id="UP001243717">
    <property type="component" value="Unassembled WGS sequence"/>
</dbReference>
<feature type="signal peptide" evidence="2">
    <location>
        <begin position="1"/>
        <end position="22"/>
    </location>
</feature>
<feature type="compositionally biased region" description="Basic and acidic residues" evidence="1">
    <location>
        <begin position="130"/>
        <end position="150"/>
    </location>
</feature>
<evidence type="ECO:0000256" key="1">
    <source>
        <dbReference type="SAM" id="MobiDB-lite"/>
    </source>
</evidence>
<sequence>MKTKSLLLITLSSSLFVFAAQAKPNGQGGEAQGERPSPQELFEQFDTDASGTLSLEEVKGPLAEHFDKIDADDNGEISKKELIAAKKKMHTRAGNGPRGQLPNLKEADTDENGAISKAEATEAGMERLLEHFDKIDANGDGEITKEEMKAMRKGRQGPPEDE</sequence>
<dbReference type="PROSITE" id="PS00018">
    <property type="entry name" value="EF_HAND_1"/>
    <property type="match status" value="2"/>
</dbReference>
<feature type="region of interest" description="Disordered" evidence="1">
    <location>
        <begin position="88"/>
        <end position="109"/>
    </location>
</feature>
<dbReference type="EMBL" id="JARXIC010000017">
    <property type="protein sequence ID" value="MDQ8195033.1"/>
    <property type="molecule type" value="Genomic_DNA"/>
</dbReference>
<evidence type="ECO:0000259" key="3">
    <source>
        <dbReference type="PROSITE" id="PS50222"/>
    </source>
</evidence>
<organism evidence="4 5">
    <name type="scientific">Thalassobacterium sedimentorum</name>
    <dbReference type="NCBI Taxonomy" id="3041258"/>
    <lineage>
        <taxon>Bacteria</taxon>
        <taxon>Pseudomonadati</taxon>
        <taxon>Verrucomicrobiota</taxon>
        <taxon>Opitutia</taxon>
        <taxon>Puniceicoccales</taxon>
        <taxon>Coraliomargaritaceae</taxon>
        <taxon>Thalassobacterium</taxon>
    </lineage>
</organism>
<dbReference type="InterPro" id="IPR018247">
    <property type="entry name" value="EF_Hand_1_Ca_BS"/>
</dbReference>
<gene>
    <name evidence="4" type="ORF">QEH59_11395</name>
</gene>
<feature type="chain" id="PRO_5046510262" description="EF-hand domain-containing protein" evidence="2">
    <location>
        <begin position="23"/>
        <end position="162"/>
    </location>
</feature>
<name>A0ABU1ALF6_9BACT</name>
<dbReference type="InterPro" id="IPR002048">
    <property type="entry name" value="EF_hand_dom"/>
</dbReference>
<protein>
    <recommendedName>
        <fullName evidence="3">EF-hand domain-containing protein</fullName>
    </recommendedName>
</protein>
<evidence type="ECO:0000256" key="2">
    <source>
        <dbReference type="SAM" id="SignalP"/>
    </source>
</evidence>
<comment type="caution">
    <text evidence="4">The sequence shown here is derived from an EMBL/GenBank/DDBJ whole genome shotgun (WGS) entry which is preliminary data.</text>
</comment>
<accession>A0ABU1ALF6</accession>